<dbReference type="Gene3D" id="3.40.50.10330">
    <property type="entry name" value="Probable inorganic polyphosphate/atp-NAD kinase, domain 1"/>
    <property type="match status" value="1"/>
</dbReference>
<comment type="cofactor">
    <cofactor evidence="1">
        <name>Mg(2+)</name>
        <dbReference type="ChEBI" id="CHEBI:18420"/>
    </cofactor>
</comment>
<organism evidence="14 15">
    <name type="scientific">Youngiibacter multivorans</name>
    <dbReference type="NCBI Taxonomy" id="937251"/>
    <lineage>
        <taxon>Bacteria</taxon>
        <taxon>Bacillati</taxon>
        <taxon>Bacillota</taxon>
        <taxon>Clostridia</taxon>
        <taxon>Eubacteriales</taxon>
        <taxon>Clostridiaceae</taxon>
        <taxon>Youngiibacter</taxon>
    </lineage>
</organism>
<dbReference type="Gene3D" id="2.60.200.40">
    <property type="match status" value="1"/>
</dbReference>
<dbReference type="PROSITE" id="PS50146">
    <property type="entry name" value="DAGK"/>
    <property type="match status" value="1"/>
</dbReference>
<keyword evidence="5" id="KW-0479">Metal-binding</keyword>
<evidence type="ECO:0000256" key="12">
    <source>
        <dbReference type="ARBA" id="ARBA00023264"/>
    </source>
</evidence>
<dbReference type="GO" id="GO:0016301">
    <property type="term" value="F:kinase activity"/>
    <property type="evidence" value="ECO:0007669"/>
    <property type="project" value="UniProtKB-KW"/>
</dbReference>
<accession>A0ABS4G3Y1</accession>
<keyword evidence="7 14" id="KW-0418">Kinase</keyword>
<dbReference type="SUPFAM" id="SSF111331">
    <property type="entry name" value="NAD kinase/diacylglycerol kinase-like"/>
    <property type="match status" value="1"/>
</dbReference>
<dbReference type="RefSeq" id="WP_209459464.1">
    <property type="nucleotide sequence ID" value="NZ_JAGGKC010000012.1"/>
</dbReference>
<dbReference type="InterPro" id="IPR017438">
    <property type="entry name" value="ATP-NAD_kinase_N"/>
</dbReference>
<evidence type="ECO:0000256" key="2">
    <source>
        <dbReference type="ARBA" id="ARBA00005983"/>
    </source>
</evidence>
<comment type="similarity">
    <text evidence="2">Belongs to the diacylglycerol/lipid kinase family.</text>
</comment>
<keyword evidence="9" id="KW-0460">Magnesium</keyword>
<evidence type="ECO:0000259" key="13">
    <source>
        <dbReference type="PROSITE" id="PS50146"/>
    </source>
</evidence>
<sequence length="305" mass="33863">MSPVKHLFIVNPAAGNGIALRMARTIGKLFRELKQKYKDIDYEIVFTRYEGHATEIARDFSSTGDYRIYAVGGDGTLNEVLNGMVGTNSTLACIPGGSGNDFIKSVVKKFDRRRILLDTILGTEKEVDLGMADDRYFLNIASLGFDANVVKNAEKYKTGPIIPNKVSYLLSVISTAMDIKPEKVRIIADGEVFDEEVFMVAVANGKYYGGGIKIAPLADINDGLLDVLIVTDIDRAKVMKFLPKAIAGKHMGLEELQYRRCKRVEIIAEEPVYINVDGELAARKQVVFSIADKKIKMVFPREIEE</sequence>
<proteinExistence type="inferred from homology"/>
<evidence type="ECO:0000256" key="8">
    <source>
        <dbReference type="ARBA" id="ARBA00022840"/>
    </source>
</evidence>
<gene>
    <name evidence="14" type="ORF">J2Z34_001747</name>
</gene>
<dbReference type="PANTHER" id="PTHR12358:SF106">
    <property type="entry name" value="LIPID KINASE YEGS"/>
    <property type="match status" value="1"/>
</dbReference>
<dbReference type="InterPro" id="IPR001206">
    <property type="entry name" value="Diacylglycerol_kinase_cat_dom"/>
</dbReference>
<keyword evidence="6" id="KW-0547">Nucleotide-binding</keyword>
<evidence type="ECO:0000256" key="3">
    <source>
        <dbReference type="ARBA" id="ARBA00022516"/>
    </source>
</evidence>
<keyword evidence="3" id="KW-0444">Lipid biosynthesis</keyword>
<evidence type="ECO:0000256" key="11">
    <source>
        <dbReference type="ARBA" id="ARBA00023209"/>
    </source>
</evidence>
<dbReference type="SMART" id="SM00046">
    <property type="entry name" value="DAGKc"/>
    <property type="match status" value="1"/>
</dbReference>
<feature type="domain" description="DAGKc" evidence="13">
    <location>
        <begin position="1"/>
        <end position="136"/>
    </location>
</feature>
<dbReference type="InterPro" id="IPR016064">
    <property type="entry name" value="NAD/diacylglycerol_kinase_sf"/>
</dbReference>
<dbReference type="PANTHER" id="PTHR12358">
    <property type="entry name" value="SPHINGOSINE KINASE"/>
    <property type="match status" value="1"/>
</dbReference>
<dbReference type="InterPro" id="IPR005218">
    <property type="entry name" value="Diacylglycerol/lipid_kinase"/>
</dbReference>
<comment type="caution">
    <text evidence="14">The sequence shown here is derived from an EMBL/GenBank/DDBJ whole genome shotgun (WGS) entry which is preliminary data.</text>
</comment>
<evidence type="ECO:0000256" key="10">
    <source>
        <dbReference type="ARBA" id="ARBA00023098"/>
    </source>
</evidence>
<keyword evidence="4" id="KW-0808">Transferase</keyword>
<dbReference type="InterPro" id="IPR050187">
    <property type="entry name" value="Lipid_Phosphate_FormReg"/>
</dbReference>
<dbReference type="Proteomes" id="UP001519271">
    <property type="component" value="Unassembled WGS sequence"/>
</dbReference>
<evidence type="ECO:0000313" key="15">
    <source>
        <dbReference type="Proteomes" id="UP001519271"/>
    </source>
</evidence>
<evidence type="ECO:0000313" key="14">
    <source>
        <dbReference type="EMBL" id="MBP1919259.1"/>
    </source>
</evidence>
<name>A0ABS4G3Y1_9CLOT</name>
<evidence type="ECO:0000256" key="6">
    <source>
        <dbReference type="ARBA" id="ARBA00022741"/>
    </source>
</evidence>
<keyword evidence="15" id="KW-1185">Reference proteome</keyword>
<reference evidence="14 15" key="1">
    <citation type="submission" date="2021-03" db="EMBL/GenBank/DDBJ databases">
        <title>Genomic Encyclopedia of Type Strains, Phase IV (KMG-IV): sequencing the most valuable type-strain genomes for metagenomic binning, comparative biology and taxonomic classification.</title>
        <authorList>
            <person name="Goeker M."/>
        </authorList>
    </citation>
    <scope>NUCLEOTIDE SEQUENCE [LARGE SCALE GENOMIC DNA]</scope>
    <source>
        <strain evidence="14 15">DSM 6139</strain>
    </source>
</reference>
<keyword evidence="10" id="KW-0443">Lipid metabolism</keyword>
<dbReference type="InterPro" id="IPR045540">
    <property type="entry name" value="YegS/DAGK_C"/>
</dbReference>
<evidence type="ECO:0000256" key="7">
    <source>
        <dbReference type="ARBA" id="ARBA00022777"/>
    </source>
</evidence>
<protein>
    <submittedName>
        <fullName evidence="14">YegS/Rv2252/BmrU family lipid kinase</fullName>
    </submittedName>
</protein>
<evidence type="ECO:0000256" key="9">
    <source>
        <dbReference type="ARBA" id="ARBA00022842"/>
    </source>
</evidence>
<dbReference type="EMBL" id="JAGGKC010000012">
    <property type="protein sequence ID" value="MBP1919259.1"/>
    <property type="molecule type" value="Genomic_DNA"/>
</dbReference>
<dbReference type="NCBIfam" id="TIGR00147">
    <property type="entry name" value="YegS/Rv2252/BmrU family lipid kinase"/>
    <property type="match status" value="1"/>
</dbReference>
<evidence type="ECO:0000256" key="4">
    <source>
        <dbReference type="ARBA" id="ARBA00022679"/>
    </source>
</evidence>
<dbReference type="Pfam" id="PF19279">
    <property type="entry name" value="YegS_C"/>
    <property type="match status" value="1"/>
</dbReference>
<evidence type="ECO:0000256" key="5">
    <source>
        <dbReference type="ARBA" id="ARBA00022723"/>
    </source>
</evidence>
<dbReference type="Pfam" id="PF00781">
    <property type="entry name" value="DAGK_cat"/>
    <property type="match status" value="1"/>
</dbReference>
<evidence type="ECO:0000256" key="1">
    <source>
        <dbReference type="ARBA" id="ARBA00001946"/>
    </source>
</evidence>
<keyword evidence="12" id="KW-1208">Phospholipid metabolism</keyword>
<keyword evidence="11" id="KW-0594">Phospholipid biosynthesis</keyword>
<keyword evidence="8" id="KW-0067">ATP-binding</keyword>